<dbReference type="Gene3D" id="1.10.3720.10">
    <property type="entry name" value="MetI-like"/>
    <property type="match status" value="1"/>
</dbReference>
<dbReference type="SUPFAM" id="SSF161098">
    <property type="entry name" value="MetI-like"/>
    <property type="match status" value="1"/>
</dbReference>
<protein>
    <submittedName>
        <fullName evidence="9">Carbohydrate ABC transporter permease</fullName>
    </submittedName>
</protein>
<evidence type="ECO:0000313" key="10">
    <source>
        <dbReference type="Proteomes" id="UP001595721"/>
    </source>
</evidence>
<evidence type="ECO:0000256" key="7">
    <source>
        <dbReference type="RuleBase" id="RU363032"/>
    </source>
</evidence>
<evidence type="ECO:0000256" key="5">
    <source>
        <dbReference type="ARBA" id="ARBA00022989"/>
    </source>
</evidence>
<proteinExistence type="inferred from homology"/>
<feature type="transmembrane region" description="Helical" evidence="7">
    <location>
        <begin position="32"/>
        <end position="54"/>
    </location>
</feature>
<dbReference type="RefSeq" id="WP_377743531.1">
    <property type="nucleotide sequence ID" value="NZ_JBHRXJ010000004.1"/>
</dbReference>
<keyword evidence="2 7" id="KW-0813">Transport</keyword>
<evidence type="ECO:0000256" key="6">
    <source>
        <dbReference type="ARBA" id="ARBA00023136"/>
    </source>
</evidence>
<feature type="transmembrane region" description="Helical" evidence="7">
    <location>
        <begin position="98"/>
        <end position="120"/>
    </location>
</feature>
<evidence type="ECO:0000256" key="4">
    <source>
        <dbReference type="ARBA" id="ARBA00022692"/>
    </source>
</evidence>
<gene>
    <name evidence="9" type="ORF">ACFOMH_07090</name>
</gene>
<feature type="transmembrane region" description="Helical" evidence="7">
    <location>
        <begin position="132"/>
        <end position="151"/>
    </location>
</feature>
<feature type="transmembrane region" description="Helical" evidence="7">
    <location>
        <begin position="229"/>
        <end position="250"/>
    </location>
</feature>
<keyword evidence="6 7" id="KW-0472">Membrane</keyword>
<dbReference type="PANTHER" id="PTHR43005:SF1">
    <property type="entry name" value="SPERMIDINE_PUTRESCINE TRANSPORT SYSTEM PERMEASE PROTEIN"/>
    <property type="match status" value="1"/>
</dbReference>
<dbReference type="PANTHER" id="PTHR43005">
    <property type="entry name" value="BLR7065 PROTEIN"/>
    <property type="match status" value="1"/>
</dbReference>
<dbReference type="Pfam" id="PF00528">
    <property type="entry name" value="BPD_transp_1"/>
    <property type="match status" value="1"/>
</dbReference>
<sequence length="315" mass="34479">MRATTNPPVDATDAAAAERLAATRIRRRHDRWFRYGTLMPAVIILVVLTAFPVANLLRMAVSTIDFTAAGAVYRFTPAENFRRLTEDSLFFVNMRTTLIFVVVSVALEMVLGFLLAIMVAGVPRGKGLIRTAMILPILVPPVAIGAMWKLVYNYDFGILNQALGLIGIDRIQWLSSADLALWSVVLVDVWHWTPLVFLILFAGVEGLPGEVIEAARVDGATTAQIVRRIILPLMMPAIAVAFVFRSILAFKVFDQIFLLTSGGPGTATEVVSLRLYDVFFNQNQLGYGALLSLVIIFAVLAFLVTAGGLARRVGK</sequence>
<dbReference type="EMBL" id="JBHRXJ010000004">
    <property type="protein sequence ID" value="MFC3527940.1"/>
    <property type="molecule type" value="Genomic_DNA"/>
</dbReference>
<feature type="domain" description="ABC transmembrane type-1" evidence="8">
    <location>
        <begin position="94"/>
        <end position="308"/>
    </location>
</feature>
<feature type="transmembrane region" description="Helical" evidence="7">
    <location>
        <begin position="285"/>
        <end position="310"/>
    </location>
</feature>
<keyword evidence="3" id="KW-1003">Cell membrane</keyword>
<comment type="caution">
    <text evidence="9">The sequence shown here is derived from an EMBL/GenBank/DDBJ whole genome shotgun (WGS) entry which is preliminary data.</text>
</comment>
<accession>A0ABV7R1G3</accession>
<feature type="transmembrane region" description="Helical" evidence="7">
    <location>
        <begin position="189"/>
        <end position="208"/>
    </location>
</feature>
<dbReference type="InterPro" id="IPR000515">
    <property type="entry name" value="MetI-like"/>
</dbReference>
<evidence type="ECO:0000256" key="2">
    <source>
        <dbReference type="ARBA" id="ARBA00022448"/>
    </source>
</evidence>
<dbReference type="CDD" id="cd06261">
    <property type="entry name" value="TM_PBP2"/>
    <property type="match status" value="1"/>
</dbReference>
<reference evidence="10" key="1">
    <citation type="journal article" date="2019" name="Int. J. Syst. Evol. Microbiol.">
        <title>The Global Catalogue of Microorganisms (GCM) 10K type strain sequencing project: providing services to taxonomists for standard genome sequencing and annotation.</title>
        <authorList>
            <consortium name="The Broad Institute Genomics Platform"/>
            <consortium name="The Broad Institute Genome Sequencing Center for Infectious Disease"/>
            <person name="Wu L."/>
            <person name="Ma J."/>
        </authorList>
    </citation>
    <scope>NUCLEOTIDE SEQUENCE [LARGE SCALE GENOMIC DNA]</scope>
    <source>
        <strain evidence="10">KCTC 42899</strain>
    </source>
</reference>
<evidence type="ECO:0000313" key="9">
    <source>
        <dbReference type="EMBL" id="MFC3527940.1"/>
    </source>
</evidence>
<comment type="similarity">
    <text evidence="7">Belongs to the binding-protein-dependent transport system permease family.</text>
</comment>
<keyword evidence="5 7" id="KW-1133">Transmembrane helix</keyword>
<organism evidence="9 10">
    <name type="scientific">Paracoccus mangrovi</name>
    <dbReference type="NCBI Taxonomy" id="1715645"/>
    <lineage>
        <taxon>Bacteria</taxon>
        <taxon>Pseudomonadati</taxon>
        <taxon>Pseudomonadota</taxon>
        <taxon>Alphaproteobacteria</taxon>
        <taxon>Rhodobacterales</taxon>
        <taxon>Paracoccaceae</taxon>
        <taxon>Paracoccus</taxon>
    </lineage>
</organism>
<dbReference type="Proteomes" id="UP001595721">
    <property type="component" value="Unassembled WGS sequence"/>
</dbReference>
<keyword evidence="4 7" id="KW-0812">Transmembrane</keyword>
<evidence type="ECO:0000256" key="3">
    <source>
        <dbReference type="ARBA" id="ARBA00022475"/>
    </source>
</evidence>
<comment type="subcellular location">
    <subcellularLocation>
        <location evidence="1 7">Cell membrane</location>
        <topology evidence="1 7">Multi-pass membrane protein</topology>
    </subcellularLocation>
</comment>
<keyword evidence="10" id="KW-1185">Reference proteome</keyword>
<dbReference type="PROSITE" id="PS50928">
    <property type="entry name" value="ABC_TM1"/>
    <property type="match status" value="1"/>
</dbReference>
<dbReference type="InterPro" id="IPR035906">
    <property type="entry name" value="MetI-like_sf"/>
</dbReference>
<name>A0ABV7R1G3_9RHOB</name>
<evidence type="ECO:0000256" key="1">
    <source>
        <dbReference type="ARBA" id="ARBA00004651"/>
    </source>
</evidence>
<evidence type="ECO:0000259" key="8">
    <source>
        <dbReference type="PROSITE" id="PS50928"/>
    </source>
</evidence>